<evidence type="ECO:0000313" key="1">
    <source>
        <dbReference type="EMBL" id="MDP5306900.1"/>
    </source>
</evidence>
<organism evidence="1 2">
    <name type="scientific">Paracoccus spongiarum</name>
    <dbReference type="NCBI Taxonomy" id="3064387"/>
    <lineage>
        <taxon>Bacteria</taxon>
        <taxon>Pseudomonadati</taxon>
        <taxon>Pseudomonadota</taxon>
        <taxon>Alphaproteobacteria</taxon>
        <taxon>Rhodobacterales</taxon>
        <taxon>Paracoccaceae</taxon>
        <taxon>Paracoccus</taxon>
    </lineage>
</organism>
<dbReference type="EMBL" id="JAVAMQ010000005">
    <property type="protein sequence ID" value="MDP5306900.1"/>
    <property type="molecule type" value="Genomic_DNA"/>
</dbReference>
<comment type="caution">
    <text evidence="1">The sequence shown here is derived from an EMBL/GenBank/DDBJ whole genome shotgun (WGS) entry which is preliminary data.</text>
</comment>
<gene>
    <name evidence="1" type="ORF">Q5Y72_07325</name>
</gene>
<name>A0ABT9JBA1_9RHOB</name>
<proteinExistence type="predicted"/>
<dbReference type="Pfam" id="PF20086">
    <property type="entry name" value="DUF6478"/>
    <property type="match status" value="1"/>
</dbReference>
<protein>
    <submittedName>
        <fullName evidence="1">DUF6478 family protein</fullName>
    </submittedName>
</protein>
<reference evidence="1 2" key="1">
    <citation type="submission" date="2023-08" db="EMBL/GenBank/DDBJ databases">
        <authorList>
            <person name="Park J.-S."/>
        </authorList>
    </citation>
    <scope>NUCLEOTIDE SEQUENCE [LARGE SCALE GENOMIC DNA]</scope>
    <source>
        <strain evidence="1 2">2205BS29-5</strain>
    </source>
</reference>
<keyword evidence="2" id="KW-1185">Reference proteome</keyword>
<sequence>MALRRNGWLARLVREAAASQWDAEAEALARGRRMAAPELCDEAAALQRSVTRFLQLSDARLPRHAAPVELTDLPPGTDWHWRPLLLCGRIAPSTLAEPDSGQRLGEELVLFHDCPNRALILKQDRNRRATDQTPYGLTLEVMGFAGGYLALSLDLPDGVNAGLSRNHILRLDVTLHAERPIVVYGRLNVAQGPNTETMLRQLGDPVDGPDCRRSTEFDLGYAEMSSRPVDKVWLDLIFEAPYMNAIRLGDAVLSRHPRADM</sequence>
<dbReference type="InterPro" id="IPR045514">
    <property type="entry name" value="DUF6478"/>
</dbReference>
<dbReference type="Proteomes" id="UP001224997">
    <property type="component" value="Unassembled WGS sequence"/>
</dbReference>
<evidence type="ECO:0000313" key="2">
    <source>
        <dbReference type="Proteomes" id="UP001224997"/>
    </source>
</evidence>
<accession>A0ABT9JBA1</accession>